<dbReference type="Proteomes" id="UP001597101">
    <property type="component" value="Unassembled WGS sequence"/>
</dbReference>
<accession>A0ABW3FKP0</accession>
<feature type="domain" description="N-acyl amino acid synthase FeeM catalytic core" evidence="2">
    <location>
        <begin position="72"/>
        <end position="229"/>
    </location>
</feature>
<evidence type="ECO:0000313" key="4">
    <source>
        <dbReference type="Proteomes" id="UP001597101"/>
    </source>
</evidence>
<comment type="caution">
    <text evidence="3">The sequence shown here is derived from an EMBL/GenBank/DDBJ whole genome shotgun (WGS) entry which is preliminary data.</text>
</comment>
<dbReference type="SUPFAM" id="SSF55729">
    <property type="entry name" value="Acyl-CoA N-acyltransferases (Nat)"/>
    <property type="match status" value="1"/>
</dbReference>
<gene>
    <name evidence="3" type="ORF">ACFQ14_12815</name>
</gene>
<evidence type="ECO:0000313" key="3">
    <source>
        <dbReference type="EMBL" id="MFD0917291.1"/>
    </source>
</evidence>
<dbReference type="InterPro" id="IPR016181">
    <property type="entry name" value="Acyl_CoA_acyltransferase"/>
</dbReference>
<reference evidence="4" key="1">
    <citation type="journal article" date="2019" name="Int. J. Syst. Evol. Microbiol.">
        <title>The Global Catalogue of Microorganisms (GCM) 10K type strain sequencing project: providing services to taxonomists for standard genome sequencing and annotation.</title>
        <authorList>
            <consortium name="The Broad Institute Genomics Platform"/>
            <consortium name="The Broad Institute Genome Sequencing Center for Infectious Disease"/>
            <person name="Wu L."/>
            <person name="Ma J."/>
        </authorList>
    </citation>
    <scope>NUCLEOTIDE SEQUENCE [LARGE SCALE GENOMIC DNA]</scope>
    <source>
        <strain evidence="4">CCUG 60023</strain>
    </source>
</reference>
<proteinExistence type="predicted"/>
<sequence length="316" mass="36265">MNFEFTELPDCEPVFPTTAHNDDVNPLAPSSQRVRGKPNPGDFISSFAEKAIALLDQIEYRPITSSDDLEALFRFRYDCYYRDGHVLPRPDRKLIDHFDYDPQALRFAIWLDGEMVSAIRLQRMTPERRIGVSMLTFADILNPMLDAGCSFIDPSRLITDRRAAREHPQLAYLTVRLAAMAALHFNADYLLSTIRPRHGAFYRRLSFSKPLSDERTYPGVEFPVQLFASDVKRDGDRVLTRFPAFHSLPHERRMLFGDLDMWNSLPVGDFALYPSDNSETFRNNNHRLISSHVAPNRFLTVLPTASRATKDLRKAA</sequence>
<dbReference type="Gene3D" id="3.40.630.30">
    <property type="match status" value="1"/>
</dbReference>
<dbReference type="Pfam" id="PF21926">
    <property type="entry name" value="FeeM"/>
    <property type="match status" value="1"/>
</dbReference>
<dbReference type="EMBL" id="JBHTJV010000011">
    <property type="protein sequence ID" value="MFD0917291.1"/>
    <property type="molecule type" value="Genomic_DNA"/>
</dbReference>
<dbReference type="RefSeq" id="WP_377213154.1">
    <property type="nucleotide sequence ID" value="NZ_JBHTJV010000011.1"/>
</dbReference>
<evidence type="ECO:0000259" key="2">
    <source>
        <dbReference type="Pfam" id="PF21926"/>
    </source>
</evidence>
<organism evidence="3 4">
    <name type="scientific">Pseudahrensia aquimaris</name>
    <dbReference type="NCBI Taxonomy" id="744461"/>
    <lineage>
        <taxon>Bacteria</taxon>
        <taxon>Pseudomonadati</taxon>
        <taxon>Pseudomonadota</taxon>
        <taxon>Alphaproteobacteria</taxon>
        <taxon>Hyphomicrobiales</taxon>
        <taxon>Ahrensiaceae</taxon>
        <taxon>Pseudahrensia</taxon>
    </lineage>
</organism>
<evidence type="ECO:0000256" key="1">
    <source>
        <dbReference type="SAM" id="MobiDB-lite"/>
    </source>
</evidence>
<protein>
    <recommendedName>
        <fullName evidence="2">N-acyl amino acid synthase FeeM catalytic core domain-containing protein</fullName>
    </recommendedName>
</protein>
<keyword evidence="4" id="KW-1185">Reference proteome</keyword>
<name>A0ABW3FKP0_9HYPH</name>
<feature type="region of interest" description="Disordered" evidence="1">
    <location>
        <begin position="19"/>
        <end position="38"/>
    </location>
</feature>
<dbReference type="InterPro" id="IPR054597">
    <property type="entry name" value="FeeM_cat"/>
</dbReference>